<keyword evidence="1" id="KW-0472">Membrane</keyword>
<evidence type="ECO:0000313" key="2">
    <source>
        <dbReference type="EMBL" id="AYD90616.1"/>
    </source>
</evidence>
<gene>
    <name evidence="2" type="ORF">D5R93_12505</name>
</gene>
<feature type="transmembrane region" description="Helical" evidence="1">
    <location>
        <begin position="71"/>
        <end position="88"/>
    </location>
</feature>
<dbReference type="Proteomes" id="UP000273001">
    <property type="component" value="Chromosome"/>
</dbReference>
<feature type="transmembrane region" description="Helical" evidence="1">
    <location>
        <begin position="130"/>
        <end position="147"/>
    </location>
</feature>
<proteinExistence type="predicted"/>
<sequence>MDSHRRPASTDRTGRLMRLLGGRAWLAAHLVTSTRDCAQAATRTASRALRTLASAMFRLTRGADRSLAPDWGWWALACGVIVTIAAGIRVRTGSPLTEIVLYGIPPALGCAWMMPACLRPYDDARRHLRENIAAPWLLVVILVPSNADDQVRQIVASSPVRTTLAALLAVYTWLGVCQAILSVHHDYRERRLTQTPTTRKTTRTS</sequence>
<feature type="transmembrane region" description="Helical" evidence="1">
    <location>
        <begin position="159"/>
        <end position="181"/>
    </location>
</feature>
<keyword evidence="3" id="KW-1185">Reference proteome</keyword>
<name>A0ABM6Z616_9ACTO</name>
<organism evidence="2 3">
    <name type="scientific">Actinomyces lilanjuaniae</name>
    <dbReference type="NCBI Taxonomy" id="2321394"/>
    <lineage>
        <taxon>Bacteria</taxon>
        <taxon>Bacillati</taxon>
        <taxon>Actinomycetota</taxon>
        <taxon>Actinomycetes</taxon>
        <taxon>Actinomycetales</taxon>
        <taxon>Actinomycetaceae</taxon>
        <taxon>Actinomyces</taxon>
    </lineage>
</organism>
<evidence type="ECO:0008006" key="4">
    <source>
        <dbReference type="Google" id="ProtNLM"/>
    </source>
</evidence>
<protein>
    <recommendedName>
        <fullName evidence="4">DUF805 domain-containing protein</fullName>
    </recommendedName>
</protein>
<accession>A0ABM6Z616</accession>
<reference evidence="2 3" key="1">
    <citation type="submission" date="2018-09" db="EMBL/GenBank/DDBJ databases">
        <authorList>
            <person name="Li J."/>
        </authorList>
    </citation>
    <scope>NUCLEOTIDE SEQUENCE [LARGE SCALE GENOMIC DNA]</scope>
    <source>
        <strain evidence="2 3">2129</strain>
    </source>
</reference>
<evidence type="ECO:0000256" key="1">
    <source>
        <dbReference type="SAM" id="Phobius"/>
    </source>
</evidence>
<dbReference type="RefSeq" id="WP_120205537.1">
    <property type="nucleotide sequence ID" value="NZ_CP032514.1"/>
</dbReference>
<keyword evidence="1" id="KW-0812">Transmembrane</keyword>
<keyword evidence="1" id="KW-1133">Transmembrane helix</keyword>
<feature type="transmembrane region" description="Helical" evidence="1">
    <location>
        <begin position="100"/>
        <end position="118"/>
    </location>
</feature>
<evidence type="ECO:0000313" key="3">
    <source>
        <dbReference type="Proteomes" id="UP000273001"/>
    </source>
</evidence>
<dbReference type="EMBL" id="CP032514">
    <property type="protein sequence ID" value="AYD90616.1"/>
    <property type="molecule type" value="Genomic_DNA"/>
</dbReference>